<dbReference type="PROSITE" id="PS50027">
    <property type="entry name" value="EGF_LAM_2"/>
    <property type="match status" value="4"/>
</dbReference>
<reference evidence="18 19" key="1">
    <citation type="journal article" date="2024" name="Genome Biol. Evol.">
        <title>Chromosome-level genome assembly of the viviparous eelpout Zoarces viviparus.</title>
        <authorList>
            <person name="Fuhrmann N."/>
            <person name="Brasseur M.V."/>
            <person name="Bakowski C.E."/>
            <person name="Podsiadlowski L."/>
            <person name="Prost S."/>
            <person name="Krehenwinkel H."/>
            <person name="Mayer C."/>
        </authorList>
    </citation>
    <scope>NUCLEOTIDE SEQUENCE [LARGE SCALE GENOMIC DNA]</scope>
    <source>
        <strain evidence="18">NO-MEL_2022_Ind0_liver</strain>
    </source>
</reference>
<dbReference type="SMART" id="SM00282">
    <property type="entry name" value="LamG"/>
    <property type="match status" value="5"/>
</dbReference>
<dbReference type="CDD" id="cd00110">
    <property type="entry name" value="LamG"/>
    <property type="match status" value="5"/>
</dbReference>
<keyword evidence="19" id="KW-1185">Reference proteome</keyword>
<dbReference type="SMART" id="SM00181">
    <property type="entry name" value="EGF"/>
    <property type="match status" value="5"/>
</dbReference>
<evidence type="ECO:0000256" key="13">
    <source>
        <dbReference type="SAM" id="Coils"/>
    </source>
</evidence>
<keyword evidence="6" id="KW-0084">Basement membrane</keyword>
<organism evidence="18 19">
    <name type="scientific">Zoarces viviparus</name>
    <name type="common">Viviparous eelpout</name>
    <name type="synonym">Blennius viviparus</name>
    <dbReference type="NCBI Taxonomy" id="48416"/>
    <lineage>
        <taxon>Eukaryota</taxon>
        <taxon>Metazoa</taxon>
        <taxon>Chordata</taxon>
        <taxon>Craniata</taxon>
        <taxon>Vertebrata</taxon>
        <taxon>Euteleostomi</taxon>
        <taxon>Actinopterygii</taxon>
        <taxon>Neopterygii</taxon>
        <taxon>Teleostei</taxon>
        <taxon>Neoteleostei</taxon>
        <taxon>Acanthomorphata</taxon>
        <taxon>Eupercaria</taxon>
        <taxon>Perciformes</taxon>
        <taxon>Cottioidei</taxon>
        <taxon>Zoarcales</taxon>
        <taxon>Zoarcidae</taxon>
        <taxon>Zoarcinae</taxon>
        <taxon>Zoarces</taxon>
    </lineage>
</organism>
<keyword evidence="7" id="KW-0130">Cell adhesion</keyword>
<dbReference type="GO" id="GO:0005576">
    <property type="term" value="C:extracellular region"/>
    <property type="evidence" value="ECO:0007669"/>
    <property type="project" value="UniProtKB-ARBA"/>
</dbReference>
<feature type="domain" description="Laminin G" evidence="16">
    <location>
        <begin position="1106"/>
        <end position="1283"/>
    </location>
</feature>
<evidence type="ECO:0000256" key="7">
    <source>
        <dbReference type="ARBA" id="ARBA00022889"/>
    </source>
</evidence>
<feature type="domain" description="Laminin G" evidence="16">
    <location>
        <begin position="1706"/>
        <end position="1878"/>
    </location>
</feature>
<dbReference type="InterPro" id="IPR009254">
    <property type="entry name" value="Laminin_aI"/>
</dbReference>
<dbReference type="FunFam" id="2.10.25.10:FF:000051">
    <property type="entry name" value="Laminin subunit alpha 4"/>
    <property type="match status" value="1"/>
</dbReference>
<dbReference type="Gene3D" id="2.60.120.200">
    <property type="match status" value="5"/>
</dbReference>
<dbReference type="Pfam" id="PF00053">
    <property type="entry name" value="EGF_laminin"/>
    <property type="match status" value="5"/>
</dbReference>
<dbReference type="SUPFAM" id="SSF57196">
    <property type="entry name" value="EGF/Laminin"/>
    <property type="match status" value="4"/>
</dbReference>
<dbReference type="PROSITE" id="PS01248">
    <property type="entry name" value="EGF_LAM_1"/>
    <property type="match status" value="2"/>
</dbReference>
<feature type="domain" description="Laminin EGF-like" evidence="17">
    <location>
        <begin position="213"/>
        <end position="259"/>
    </location>
</feature>
<keyword evidence="2" id="KW-0964">Secreted</keyword>
<feature type="domain" description="Laminin EGF-like" evidence="17">
    <location>
        <begin position="260"/>
        <end position="306"/>
    </location>
</feature>
<dbReference type="GO" id="GO:0043256">
    <property type="term" value="C:laminin complex"/>
    <property type="evidence" value="ECO:0007669"/>
    <property type="project" value="UniProtKB-ARBA"/>
</dbReference>
<dbReference type="Pfam" id="PF02210">
    <property type="entry name" value="Laminin_G_2"/>
    <property type="match status" value="5"/>
</dbReference>
<dbReference type="GO" id="GO:0005102">
    <property type="term" value="F:signaling receptor binding"/>
    <property type="evidence" value="ECO:0007669"/>
    <property type="project" value="InterPro"/>
</dbReference>
<dbReference type="PRINTS" id="PR00011">
    <property type="entry name" value="EGFLAMININ"/>
</dbReference>
<keyword evidence="9 12" id="KW-1015">Disulfide bond</keyword>
<evidence type="ECO:0000256" key="12">
    <source>
        <dbReference type="PROSITE-ProRule" id="PRU00460"/>
    </source>
</evidence>
<feature type="domain" description="Laminin EGF-like" evidence="17">
    <location>
        <begin position="159"/>
        <end position="212"/>
    </location>
</feature>
<feature type="signal peptide" evidence="15">
    <location>
        <begin position="1"/>
        <end position="24"/>
    </location>
</feature>
<feature type="disulfide bond" evidence="12">
    <location>
        <begin position="280"/>
        <end position="289"/>
    </location>
</feature>
<feature type="disulfide bond" evidence="12">
    <location>
        <begin position="232"/>
        <end position="241"/>
    </location>
</feature>
<dbReference type="GO" id="GO:0030155">
    <property type="term" value="P:regulation of cell adhesion"/>
    <property type="evidence" value="ECO:0007669"/>
    <property type="project" value="InterPro"/>
</dbReference>
<dbReference type="PROSITE" id="PS50025">
    <property type="entry name" value="LAM_G_DOMAIN"/>
    <property type="match status" value="5"/>
</dbReference>
<dbReference type="SUPFAM" id="SSF49899">
    <property type="entry name" value="Concanavalin A-like lectins/glucanases"/>
    <property type="match status" value="5"/>
</dbReference>
<dbReference type="InterPro" id="IPR050372">
    <property type="entry name" value="Neurexin-related_CASP"/>
</dbReference>
<dbReference type="Pfam" id="PF06008">
    <property type="entry name" value="Laminin_I"/>
    <property type="match status" value="1"/>
</dbReference>
<gene>
    <name evidence="18" type="ORF">VZT92_010628</name>
</gene>
<feature type="disulfide bond" evidence="12">
    <location>
        <begin position="184"/>
        <end position="193"/>
    </location>
</feature>
<evidence type="ECO:0000313" key="18">
    <source>
        <dbReference type="EMBL" id="KAK9531186.1"/>
    </source>
</evidence>
<evidence type="ECO:0000256" key="6">
    <source>
        <dbReference type="ARBA" id="ARBA00022869"/>
    </source>
</evidence>
<evidence type="ECO:0008006" key="20">
    <source>
        <dbReference type="Google" id="ProtNLM"/>
    </source>
</evidence>
<evidence type="ECO:0000256" key="2">
    <source>
        <dbReference type="ARBA" id="ARBA00022525"/>
    </source>
</evidence>
<evidence type="ECO:0000256" key="1">
    <source>
        <dbReference type="ARBA" id="ARBA00004302"/>
    </source>
</evidence>
<feature type="domain" description="Laminin G" evidence="16">
    <location>
        <begin position="1290"/>
        <end position="1458"/>
    </location>
</feature>
<feature type="domain" description="Laminin G" evidence="16">
    <location>
        <begin position="1528"/>
        <end position="1699"/>
    </location>
</feature>
<dbReference type="FunFam" id="2.10.25.10:FF:000033">
    <property type="entry name" value="Laminin subunit alpha 2"/>
    <property type="match status" value="1"/>
</dbReference>
<evidence type="ECO:0000259" key="16">
    <source>
        <dbReference type="PROSITE" id="PS50025"/>
    </source>
</evidence>
<evidence type="ECO:0000256" key="3">
    <source>
        <dbReference type="ARBA" id="ARBA00022530"/>
    </source>
</evidence>
<feature type="region of interest" description="Disordered" evidence="14">
    <location>
        <begin position="1467"/>
        <end position="1491"/>
    </location>
</feature>
<proteinExistence type="predicted"/>
<dbReference type="InterPro" id="IPR002049">
    <property type="entry name" value="LE_dom"/>
</dbReference>
<feature type="disulfide bond" evidence="12">
    <location>
        <begin position="196"/>
        <end position="210"/>
    </location>
</feature>
<keyword evidence="8 13" id="KW-0175">Coiled coil</keyword>
<dbReference type="InterPro" id="IPR013320">
    <property type="entry name" value="ConA-like_dom_sf"/>
</dbReference>
<protein>
    <recommendedName>
        <fullName evidence="20">Laminin subunit alpha-4</fullName>
    </recommendedName>
</protein>
<evidence type="ECO:0000256" key="11">
    <source>
        <dbReference type="ARBA" id="ARBA00023292"/>
    </source>
</evidence>
<comment type="caution">
    <text evidence="12">Lacks conserved residue(s) required for the propagation of feature annotation.</text>
</comment>
<comment type="caution">
    <text evidence="18">The sequence shown here is derived from an EMBL/GenBank/DDBJ whole genome shotgun (WGS) entry which is preliminary data.</text>
</comment>
<feature type="chain" id="PRO_5043318000" description="Laminin subunit alpha-4" evidence="15">
    <location>
        <begin position="25"/>
        <end position="1881"/>
    </location>
</feature>
<feature type="disulfide bond" evidence="12">
    <location>
        <begin position="129"/>
        <end position="138"/>
    </location>
</feature>
<evidence type="ECO:0000256" key="8">
    <source>
        <dbReference type="ARBA" id="ARBA00023054"/>
    </source>
</evidence>
<feature type="compositionally biased region" description="Basic and acidic residues" evidence="14">
    <location>
        <begin position="1384"/>
        <end position="1394"/>
    </location>
</feature>
<dbReference type="Proteomes" id="UP001488805">
    <property type="component" value="Unassembled WGS sequence"/>
</dbReference>
<evidence type="ECO:0000256" key="10">
    <source>
        <dbReference type="ARBA" id="ARBA00023180"/>
    </source>
</evidence>
<dbReference type="PANTHER" id="PTHR15036:SF47">
    <property type="entry name" value="LAMININ SUBUNIT ALPHA-4"/>
    <property type="match status" value="1"/>
</dbReference>
<name>A0AAW1F8F0_ZOAVI</name>
<dbReference type="InterPro" id="IPR000742">
    <property type="entry name" value="EGF"/>
</dbReference>
<dbReference type="GO" id="GO:0030334">
    <property type="term" value="P:regulation of cell migration"/>
    <property type="evidence" value="ECO:0007669"/>
    <property type="project" value="InterPro"/>
</dbReference>
<dbReference type="FunFam" id="2.10.25.10:FF:000074">
    <property type="entry name" value="Laminin subunit alpha"/>
    <property type="match status" value="1"/>
</dbReference>
<evidence type="ECO:0000313" key="19">
    <source>
        <dbReference type="Proteomes" id="UP001488805"/>
    </source>
</evidence>
<dbReference type="Pfam" id="PF06009">
    <property type="entry name" value="Laminin_II"/>
    <property type="match status" value="1"/>
</dbReference>
<dbReference type="CDD" id="cd00055">
    <property type="entry name" value="EGF_Lam"/>
    <property type="match status" value="5"/>
</dbReference>
<keyword evidence="4 15" id="KW-0732">Signal</keyword>
<evidence type="ECO:0000256" key="14">
    <source>
        <dbReference type="SAM" id="MobiDB-lite"/>
    </source>
</evidence>
<feature type="region of interest" description="Disordered" evidence="14">
    <location>
        <begin position="1384"/>
        <end position="1405"/>
    </location>
</feature>
<dbReference type="Gene3D" id="2.10.25.10">
    <property type="entry name" value="Laminin"/>
    <property type="match status" value="5"/>
</dbReference>
<dbReference type="EMBL" id="JBCEZU010000089">
    <property type="protein sequence ID" value="KAK9531186.1"/>
    <property type="molecule type" value="Genomic_DNA"/>
</dbReference>
<dbReference type="InterPro" id="IPR001791">
    <property type="entry name" value="Laminin_G"/>
</dbReference>
<dbReference type="FunFam" id="2.10.25.10:FF:000188">
    <property type="entry name" value="Laminin subunit gamma 2"/>
    <property type="match status" value="1"/>
</dbReference>
<evidence type="ECO:0000256" key="9">
    <source>
        <dbReference type="ARBA" id="ARBA00023157"/>
    </source>
</evidence>
<keyword evidence="11 12" id="KW-0424">Laminin EGF-like domain</keyword>
<evidence type="ECO:0000259" key="17">
    <source>
        <dbReference type="PROSITE" id="PS50027"/>
    </source>
</evidence>
<keyword evidence="10" id="KW-0325">Glycoprotein</keyword>
<feature type="coiled-coil region" evidence="13">
    <location>
        <begin position="648"/>
        <end position="675"/>
    </location>
</feature>
<evidence type="ECO:0000256" key="15">
    <source>
        <dbReference type="SAM" id="SignalP"/>
    </source>
</evidence>
<dbReference type="GO" id="GO:0016020">
    <property type="term" value="C:membrane"/>
    <property type="evidence" value="ECO:0007669"/>
    <property type="project" value="UniProtKB-SubCell"/>
</dbReference>
<dbReference type="SMART" id="SM00180">
    <property type="entry name" value="EGF_Lam"/>
    <property type="match status" value="5"/>
</dbReference>
<dbReference type="InterPro" id="IPR010307">
    <property type="entry name" value="Laminin_dom_II"/>
</dbReference>
<sequence>MAAESLTCFCLLCILSGIAYPASAARLGEQQQSLLTVCEKGFFLSEQNICLPCNCKGHADYCDDITGVCKKCKDHSTGDFCEMCDHGYMLARSLDGRHTCRPCACPLSVPSNNFAVRCDKGGGPLRCKCQEGYAGHICERCAPGFYGNPMAIGNSCKRCDCNSNSDPNLIFNECHNVTGHCPHCWGNTAGANCERCAPGFYGDAISAKNCRECECNECGTSSCDDRKGVCHCKPGVTGRLCDQCEEGYFGFSSCQGCRRCECGPASIRSTCHPLTHSCPCRPGAGGRYCERCLPGYWDYSPAGCQKCGCESGHCDMHTGECLPEAATVNLCNISCDECIWHLIGDLRVSNKTLDQLKVAVLNISTGAAANDRLKYYNYTAQQLQTQFQGWRNRSSLMKPQTGELEKATDTVVVDIKLLGESESAVKTLGNKLDTDTLETLTLAELLSINLTDLNLRIEAMIHDWELYSVHQDVDPEMARQNTEQAQGMVTWMRTVDLSPREPIATDESTEAHDLLRRTRQLEKKLMVTDGRIPPVREILSRFSAKLSGAQGFLQKAAGTVQETEDMNRASTLKFRRNEAKQQRLTEDHAAVNDTLAIARGSISETEMTVAEVDAMVQNVSMYHAAIDGASQRLMEKTERLSLADRDLVQRADEHADELDRQANALEEDLRESDANGFVQKAISAANVYNNIVKYIDDANITSLTTLNLSQRAEDATAGINMQIGHLVTQSDNVFKESVSLHSEQKEVEAEVIDKLKYIEETKETMDKNTKKLSQIVEDISGIHADRTPQRLEFTLNVTQGTLNRSAEVLQTINPISTKVEEWANNMRNKEYSTIDYEQAVLSAGEAVETLNVLVPKLLDRLKVVEEKKPVNNVTTNILRIRELIAQARSVAKKVQVSMKFNGQSSVEVHPHSNLEDLKTVTSISLFIRVDPDTDPIEDRFILYLGDRNGRKDYMGLAIKNDNLVYVYNLGGEDVEIPLGSKPVSQWPAVFNYVKVERLGRHGKVFLTIPSQSSTDEQKFIQKGEAPGTDSLFDIDPKDIVFFVGGVPADVRLPPPLSLAPFVGCIELGSLNNDVISLYNFKETHKMDVVTSAPCSRYKLAFSQSRVASYLFDGTGYALINNIERRGRFGVVTRFDISVRTVANNGVLLLMVNGDNFFLLELKDGFLRLMYNFGFSKGPQLMENNSPKLQINDARYHEVSVIYHQSKKVILLLDKSHVKSLENPKTTLPFTDIYIGGAPSSILKSRPELSAVVGLKGCVKGFQFQKKDFNLLEEPGTIGISSGCSEESFMSRKAYFTGESYLGSTAKISPFDSFEGGLNFRTLQPSGLLFYLSEGSDEFSISLENGAVVLNSRGTRVKSHKKQYNDGRTHFLVASINNQKYSLLVDDKDKQEKKRPSSATRSSSGSAVKTFYYGGSPSSSFKNFTGCISYAYINRQDRDIEPEDFQRYTEKVQTSLQDCPVQRPPAALLSRHREHTSRANQGQSQKVSREKSSLPLGLMELKSDDQEEPLELNVEPCYLSSSPRATRKAFHYGGIANSRQHYTDLPDSLSKRSHFSLSLKTHSSFGLIFYVSDVQEDNFMALFLAHGKLVYTFNVADQRVKIRSEEKYNDGAWHNVVFIRDGSMGRLIIDGLTVLEDRAQGGNVSWHVSSPVYVGGVPPEMAQKNIQRNSAYSFTGCLKNLQLDGQWLSSGAETFGVTPCFEGLSEAGTYFSEEGGYVVLDETFDLGLRFELVMEVRPRVTSGVLLNVRTAEGYFTMYIHQGAVVVLVNDGSHEFFTKVSPRQGLCAGNWHRITVIRDANVVQLDVDSEVNHVVGPLDPGSTDTKKPVFIGGAPDLFLPESIATRKPYVGCVRNLTINHSRVSFSKAVLVSGAVSVGTCPAA</sequence>
<evidence type="ECO:0000256" key="5">
    <source>
        <dbReference type="ARBA" id="ARBA00022737"/>
    </source>
</evidence>
<feature type="domain" description="Laminin EGF-like" evidence="17">
    <location>
        <begin position="103"/>
        <end position="158"/>
    </location>
</feature>
<comment type="subcellular location">
    <subcellularLocation>
        <location evidence="1">Secreted</location>
        <location evidence="1">Extracellular space</location>
        <location evidence="1">Extracellular matrix</location>
        <location evidence="1">Basement membrane</location>
    </subcellularLocation>
</comment>
<evidence type="ECO:0000256" key="4">
    <source>
        <dbReference type="ARBA" id="ARBA00022729"/>
    </source>
</evidence>
<keyword evidence="5" id="KW-0677">Repeat</keyword>
<feature type="compositionally biased region" description="Low complexity" evidence="14">
    <location>
        <begin position="1396"/>
        <end position="1405"/>
    </location>
</feature>
<dbReference type="GO" id="GO:0007155">
    <property type="term" value="P:cell adhesion"/>
    <property type="evidence" value="ECO:0007669"/>
    <property type="project" value="UniProtKB-KW"/>
</dbReference>
<dbReference type="PANTHER" id="PTHR15036">
    <property type="entry name" value="PIKACHURIN-LIKE PROTEIN"/>
    <property type="match status" value="1"/>
</dbReference>
<feature type="domain" description="Laminin G" evidence="16">
    <location>
        <begin position="895"/>
        <end position="1094"/>
    </location>
</feature>
<keyword evidence="3" id="KW-0272">Extracellular matrix</keyword>
<dbReference type="GO" id="GO:0045995">
    <property type="term" value="P:regulation of embryonic development"/>
    <property type="evidence" value="ECO:0007669"/>
    <property type="project" value="InterPro"/>
</dbReference>
<accession>A0AAW1F8F0</accession>